<gene>
    <name evidence="3" type="ORF">GCM10025864_34710</name>
</gene>
<dbReference type="Pfam" id="PF01243">
    <property type="entry name" value="PNPOx_N"/>
    <property type="match status" value="1"/>
</dbReference>
<reference evidence="4" key="1">
    <citation type="journal article" date="2019" name="Int. J. Syst. Evol. Microbiol.">
        <title>The Global Catalogue of Microorganisms (GCM) 10K type strain sequencing project: providing services to taxonomists for standard genome sequencing and annotation.</title>
        <authorList>
            <consortium name="The Broad Institute Genomics Platform"/>
            <consortium name="The Broad Institute Genome Sequencing Center for Infectious Disease"/>
            <person name="Wu L."/>
            <person name="Ma J."/>
        </authorList>
    </citation>
    <scope>NUCLEOTIDE SEQUENCE [LARGE SCALE GENOMIC DNA]</scope>
    <source>
        <strain evidence="4">NBRC 106348</strain>
    </source>
</reference>
<dbReference type="Gene3D" id="2.30.110.10">
    <property type="entry name" value="Electron Transport, Fmn-binding Protein, Chain A"/>
    <property type="match status" value="1"/>
</dbReference>
<comment type="caution">
    <text evidence="3">The sequence shown here is derived from an EMBL/GenBank/DDBJ whole genome shotgun (WGS) entry which is preliminary data.</text>
</comment>
<dbReference type="InterPro" id="IPR052019">
    <property type="entry name" value="F420H2_bilvrd_red/Heme_oxyg"/>
</dbReference>
<dbReference type="Proteomes" id="UP001157091">
    <property type="component" value="Unassembled WGS sequence"/>
</dbReference>
<dbReference type="PANTHER" id="PTHR35176">
    <property type="entry name" value="HEME OXYGENASE HI_0854-RELATED"/>
    <property type="match status" value="1"/>
</dbReference>
<dbReference type="EMBL" id="BSUK01000001">
    <property type="protein sequence ID" value="GMA25712.1"/>
    <property type="molecule type" value="Genomic_DNA"/>
</dbReference>
<dbReference type="InterPro" id="IPR011576">
    <property type="entry name" value="Pyridox_Oxase_N"/>
</dbReference>
<evidence type="ECO:0000313" key="4">
    <source>
        <dbReference type="Proteomes" id="UP001157091"/>
    </source>
</evidence>
<dbReference type="InterPro" id="IPR012349">
    <property type="entry name" value="Split_barrel_FMN-bd"/>
</dbReference>
<sequence>MSVVDPSTPPGAQAAERLPTEVVIWFVSVSPTGRPAPTPVWFWWDGADEVVIRTQPGTKKLRNVAANPHVALHLNSTADGGRVVVLAGEARVDPDGITDDEKAAILGKYAEAIRGLGTDGEGFIRGYSETVRVTLTGLRGF</sequence>
<dbReference type="SUPFAM" id="SSF50475">
    <property type="entry name" value="FMN-binding split barrel"/>
    <property type="match status" value="1"/>
</dbReference>
<dbReference type="RefSeq" id="WP_284294222.1">
    <property type="nucleotide sequence ID" value="NZ_BSUK01000001.1"/>
</dbReference>
<feature type="domain" description="Pyridoxamine 5'-phosphate oxidase N-terminal" evidence="2">
    <location>
        <begin position="13"/>
        <end position="97"/>
    </location>
</feature>
<keyword evidence="1" id="KW-0560">Oxidoreductase</keyword>
<keyword evidence="4" id="KW-1185">Reference proteome</keyword>
<name>A0ABQ6I669_9MICO</name>
<organism evidence="3 4">
    <name type="scientific">Luteimicrobium album</name>
    <dbReference type="NCBI Taxonomy" id="1054550"/>
    <lineage>
        <taxon>Bacteria</taxon>
        <taxon>Bacillati</taxon>
        <taxon>Actinomycetota</taxon>
        <taxon>Actinomycetes</taxon>
        <taxon>Micrococcales</taxon>
        <taxon>Luteimicrobium</taxon>
    </lineage>
</organism>
<evidence type="ECO:0000313" key="3">
    <source>
        <dbReference type="EMBL" id="GMA25712.1"/>
    </source>
</evidence>
<evidence type="ECO:0000259" key="2">
    <source>
        <dbReference type="Pfam" id="PF01243"/>
    </source>
</evidence>
<proteinExistence type="predicted"/>
<dbReference type="PANTHER" id="PTHR35176:SF4">
    <property type="entry name" value="PYRIDOXAMINE 5'-PHOSPHATE OXIDASE-RELATED FMN-BINDING"/>
    <property type="match status" value="1"/>
</dbReference>
<dbReference type="InterPro" id="IPR019966">
    <property type="entry name" value="F420-dep_enz_PPOX_Rv3369"/>
</dbReference>
<evidence type="ECO:0000256" key="1">
    <source>
        <dbReference type="ARBA" id="ARBA00023002"/>
    </source>
</evidence>
<accession>A0ABQ6I669</accession>
<protein>
    <recommendedName>
        <fullName evidence="2">Pyridoxamine 5'-phosphate oxidase N-terminal domain-containing protein</fullName>
    </recommendedName>
</protein>
<dbReference type="NCBIfam" id="TIGR03667">
    <property type="entry name" value="Rv3369"/>
    <property type="match status" value="1"/>
</dbReference>